<keyword evidence="4" id="KW-0175">Coiled coil</keyword>
<evidence type="ECO:0000313" key="5">
    <source>
        <dbReference type="EMBL" id="MCM3716455.1"/>
    </source>
</evidence>
<dbReference type="NCBIfam" id="TIGR00787">
    <property type="entry name" value="dctP"/>
    <property type="match status" value="1"/>
</dbReference>
<organism evidence="5 6">
    <name type="scientific">Halalkalibacter oceani</name>
    <dbReference type="NCBI Taxonomy" id="1653776"/>
    <lineage>
        <taxon>Bacteria</taxon>
        <taxon>Bacillati</taxon>
        <taxon>Bacillota</taxon>
        <taxon>Bacilli</taxon>
        <taxon>Bacillales</taxon>
        <taxon>Bacillaceae</taxon>
        <taxon>Halalkalibacter</taxon>
    </lineage>
</organism>
<dbReference type="RefSeq" id="WP_251225104.1">
    <property type="nucleotide sequence ID" value="NZ_JAMBOL010000038.1"/>
</dbReference>
<evidence type="ECO:0000256" key="2">
    <source>
        <dbReference type="ARBA" id="ARBA00022448"/>
    </source>
</evidence>
<gene>
    <name evidence="5" type="ORF">M3202_20630</name>
</gene>
<dbReference type="PANTHER" id="PTHR33376:SF7">
    <property type="entry name" value="C4-DICARBOXYLATE-BINDING PROTEIN DCTB"/>
    <property type="match status" value="1"/>
</dbReference>
<dbReference type="EMBL" id="JAMBOL010000038">
    <property type="protein sequence ID" value="MCM3716455.1"/>
    <property type="molecule type" value="Genomic_DNA"/>
</dbReference>
<dbReference type="InterPro" id="IPR018389">
    <property type="entry name" value="DctP_fam"/>
</dbReference>
<dbReference type="Proteomes" id="UP001139179">
    <property type="component" value="Unassembled WGS sequence"/>
</dbReference>
<dbReference type="Gene3D" id="3.40.190.170">
    <property type="entry name" value="Bacterial extracellular solute-binding protein, family 7"/>
    <property type="match status" value="1"/>
</dbReference>
<feature type="coiled-coil region" evidence="4">
    <location>
        <begin position="275"/>
        <end position="321"/>
    </location>
</feature>
<dbReference type="NCBIfam" id="NF037995">
    <property type="entry name" value="TRAP_S1"/>
    <property type="match status" value="1"/>
</dbReference>
<protein>
    <submittedName>
        <fullName evidence="5">TRAP transporter substrate-binding protein</fullName>
    </submittedName>
</protein>
<dbReference type="PIRSF" id="PIRSF006470">
    <property type="entry name" value="DctB"/>
    <property type="match status" value="1"/>
</dbReference>
<dbReference type="GO" id="GO:0030288">
    <property type="term" value="C:outer membrane-bounded periplasmic space"/>
    <property type="evidence" value="ECO:0007669"/>
    <property type="project" value="InterPro"/>
</dbReference>
<dbReference type="GO" id="GO:0055085">
    <property type="term" value="P:transmembrane transport"/>
    <property type="evidence" value="ECO:0007669"/>
    <property type="project" value="InterPro"/>
</dbReference>
<comment type="caution">
    <text evidence="5">The sequence shown here is derived from an EMBL/GenBank/DDBJ whole genome shotgun (WGS) entry which is preliminary data.</text>
</comment>
<dbReference type="Pfam" id="PF03480">
    <property type="entry name" value="DctP"/>
    <property type="match status" value="1"/>
</dbReference>
<evidence type="ECO:0000256" key="3">
    <source>
        <dbReference type="ARBA" id="ARBA00022729"/>
    </source>
</evidence>
<keyword evidence="2" id="KW-0813">Transport</keyword>
<dbReference type="InterPro" id="IPR038404">
    <property type="entry name" value="TRAP_DctP_sf"/>
</dbReference>
<sequence length="352" mass="39298">MRKKYGFLVSVFILFILLAACGGGGSETSQGDAGGAEEGTESNEPIVIRYAHNQHESTPQHEGTVLFKEKIEELSEGRIEVQIYPNNQLGSLRETIESVQAGQIELAQQPIGMISNFVPEMTLNDLPYLFPSEEVLWAVLDGEGGEMYDSYLENQGFVGLGYMSGGPKQFSAHKPLRTTDDFAGTSIRAMEAPIVISTMEALGANPVPIAFSELYNSLQQGVVDGQENPNQSFVMLNLHEVQDVVTMTNHSWMIYNNIMNKDFYESLPADLQELVREAMEYANDEQRLLMQAEEESYISELEELGTEVVQLTDEEVEALRQATLPVYDEFTDVIGEDLMQSILDEIERLDNK</sequence>
<dbReference type="InterPro" id="IPR004682">
    <property type="entry name" value="TRAP_DctP"/>
</dbReference>
<dbReference type="CDD" id="cd13603">
    <property type="entry name" value="PBP2_TRAP_Siap_TeaA_like"/>
    <property type="match status" value="1"/>
</dbReference>
<keyword evidence="3" id="KW-0732">Signal</keyword>
<dbReference type="AlphaFoldDB" id="A0A9X2DW09"/>
<reference evidence="5" key="1">
    <citation type="submission" date="2022-05" db="EMBL/GenBank/DDBJ databases">
        <title>Comparative Genomics of Spacecraft Associated Microbes.</title>
        <authorList>
            <person name="Tran M.T."/>
            <person name="Wright A."/>
            <person name="Seuylemezian A."/>
            <person name="Eisen J."/>
            <person name="Coil D."/>
        </authorList>
    </citation>
    <scope>NUCLEOTIDE SEQUENCE</scope>
    <source>
        <strain evidence="5">214.1.1</strain>
    </source>
</reference>
<evidence type="ECO:0000256" key="1">
    <source>
        <dbReference type="ARBA" id="ARBA00009023"/>
    </source>
</evidence>
<name>A0A9X2DW09_9BACI</name>
<accession>A0A9X2DW09</accession>
<dbReference type="PANTHER" id="PTHR33376">
    <property type="match status" value="1"/>
</dbReference>
<keyword evidence="6" id="KW-1185">Reference proteome</keyword>
<comment type="similarity">
    <text evidence="1">Belongs to the bacterial solute-binding protein 7 family.</text>
</comment>
<dbReference type="PROSITE" id="PS51257">
    <property type="entry name" value="PROKAR_LIPOPROTEIN"/>
    <property type="match status" value="1"/>
</dbReference>
<evidence type="ECO:0000256" key="4">
    <source>
        <dbReference type="SAM" id="Coils"/>
    </source>
</evidence>
<proteinExistence type="inferred from homology"/>
<evidence type="ECO:0000313" key="6">
    <source>
        <dbReference type="Proteomes" id="UP001139179"/>
    </source>
</evidence>